<keyword evidence="8" id="KW-1185">Reference proteome</keyword>
<dbReference type="GO" id="GO:0005634">
    <property type="term" value="C:nucleus"/>
    <property type="evidence" value="ECO:0007669"/>
    <property type="project" value="UniProtKB-SubCell"/>
</dbReference>
<evidence type="ECO:0000313" key="8">
    <source>
        <dbReference type="Proteomes" id="UP001190700"/>
    </source>
</evidence>
<feature type="compositionally biased region" description="Low complexity" evidence="6">
    <location>
        <begin position="630"/>
        <end position="639"/>
    </location>
</feature>
<proteinExistence type="predicted"/>
<keyword evidence="2" id="KW-0479">Metal-binding</keyword>
<evidence type="ECO:0000256" key="1">
    <source>
        <dbReference type="ARBA" id="ARBA00004123"/>
    </source>
</evidence>
<organism evidence="7 8">
    <name type="scientific">Cymbomonas tetramitiformis</name>
    <dbReference type="NCBI Taxonomy" id="36881"/>
    <lineage>
        <taxon>Eukaryota</taxon>
        <taxon>Viridiplantae</taxon>
        <taxon>Chlorophyta</taxon>
        <taxon>Pyramimonadophyceae</taxon>
        <taxon>Pyramimonadales</taxon>
        <taxon>Pyramimonadaceae</taxon>
        <taxon>Cymbomonas</taxon>
    </lineage>
</organism>
<name>A0AAE0CF01_9CHLO</name>
<reference evidence="7 8" key="1">
    <citation type="journal article" date="2015" name="Genome Biol. Evol.">
        <title>Comparative Genomics of a Bacterivorous Green Alga Reveals Evolutionary Causalities and Consequences of Phago-Mixotrophic Mode of Nutrition.</title>
        <authorList>
            <person name="Burns J.A."/>
            <person name="Paasch A."/>
            <person name="Narechania A."/>
            <person name="Kim E."/>
        </authorList>
    </citation>
    <scope>NUCLEOTIDE SEQUENCE [LARGE SCALE GENOMIC DNA]</scope>
    <source>
        <strain evidence="7 8">PLY_AMNH</strain>
    </source>
</reference>
<feature type="region of interest" description="Disordered" evidence="6">
    <location>
        <begin position="431"/>
        <end position="451"/>
    </location>
</feature>
<accession>A0AAE0CF01</accession>
<dbReference type="GO" id="GO:0008270">
    <property type="term" value="F:zinc ion binding"/>
    <property type="evidence" value="ECO:0007669"/>
    <property type="project" value="UniProtKB-KW"/>
</dbReference>
<keyword evidence="4" id="KW-0862">Zinc</keyword>
<comment type="caution">
    <text evidence="7">The sequence shown here is derived from an EMBL/GenBank/DDBJ whole genome shotgun (WGS) entry which is preliminary data.</text>
</comment>
<dbReference type="Proteomes" id="UP001190700">
    <property type="component" value="Unassembled WGS sequence"/>
</dbReference>
<keyword evidence="3" id="KW-0863">Zinc-finger</keyword>
<feature type="compositionally biased region" description="Acidic residues" evidence="6">
    <location>
        <begin position="440"/>
        <end position="451"/>
    </location>
</feature>
<dbReference type="PANTHER" id="PTHR46481:SF10">
    <property type="entry name" value="ZINC FINGER BED DOMAIN-CONTAINING PROTEIN 39"/>
    <property type="match status" value="1"/>
</dbReference>
<evidence type="ECO:0000256" key="2">
    <source>
        <dbReference type="ARBA" id="ARBA00022723"/>
    </source>
</evidence>
<gene>
    <name evidence="7" type="ORF">CYMTET_36938</name>
</gene>
<comment type="subcellular location">
    <subcellularLocation>
        <location evidence="1">Nucleus</location>
    </subcellularLocation>
</comment>
<dbReference type="AlphaFoldDB" id="A0AAE0CF01"/>
<evidence type="ECO:0000313" key="7">
    <source>
        <dbReference type="EMBL" id="KAK3253828.1"/>
    </source>
</evidence>
<feature type="region of interest" description="Disordered" evidence="6">
    <location>
        <begin position="630"/>
        <end position="659"/>
    </location>
</feature>
<dbReference type="InterPro" id="IPR052035">
    <property type="entry name" value="ZnF_BED_domain_contain"/>
</dbReference>
<evidence type="ECO:0000256" key="4">
    <source>
        <dbReference type="ARBA" id="ARBA00022833"/>
    </source>
</evidence>
<dbReference type="EMBL" id="LGRX02024605">
    <property type="protein sequence ID" value="KAK3253828.1"/>
    <property type="molecule type" value="Genomic_DNA"/>
</dbReference>
<keyword evidence="5" id="KW-0539">Nucleus</keyword>
<evidence type="ECO:0000256" key="5">
    <source>
        <dbReference type="ARBA" id="ARBA00023242"/>
    </source>
</evidence>
<sequence>MRLDQWNRFRHDTYKNCREDELQYITNGVSTVVAPATSEGVLDGVPTKTTFVYKFFNFVTTEEHVVRLGQDAGKTRKCALYACNLCLKSPTLKVFGGSTGGLFKHLKSFHPAEHTEARRASNHSRLQVNPDGSVTELYAFSEALPNHVKFVLMIVLDLDHFQKSRSGPFRDYSQSLDPKYIPCCRDTSEKLVLCIVELMRVALQKAIHEVSADVGDPFAGLQSDVYSQRDNKVAYAATRISLVVKIEGVLMDVCPLLDFSRFPRGRHTGPALARQLTHLLRDNNLDMDKHITLPTLDGASNNKRAFKVLGKKFKVCGPHQLQRSVQYGLGNAGKRKNKSLLSHISKNAKQSRSFHSSVLHSERLEKSQLSRGAKRVKNVLRQHVIRWSGIYKMLKNGRHLEGDIKYSLTGSRNGVCGEAAAFVEPMEDEAAVETGGADVETSEDENAGESEVDSDFEQVEANECEGKEYPLSHRCLAAPDWTKNNQLESVFAPLHDVSVDLQSQTGAGLDKEHVLSEILHRTLTAETVDVVSGAGQDETWMRVHADTLPADIQQFREVTATQVQERMINMDEDTLLALKMNPSIDTSAEGQLFKDKRACYELMESVYNRQLRKRAMHLWQKGHFGSNAAGGAFAGGSSSEDQRGSTVARAEGTDRSVKKRRTISENASAFRPATVSSLAQDIETAVAEKIRLEKETFASRCMVAMESGKYSLSNGFDQVGFYSDLGDLCPIHSATFRADACSKKAASANVESVFSGASALLADFHAGALSPKMICAYMFIRVNWQYAFLRPSVEEIVKAYISQHGSEGPAQVVSEDEESETDM</sequence>
<protein>
    <submittedName>
        <fullName evidence="7">Uncharacterized protein</fullName>
    </submittedName>
</protein>
<evidence type="ECO:0000256" key="6">
    <source>
        <dbReference type="SAM" id="MobiDB-lite"/>
    </source>
</evidence>
<evidence type="ECO:0000256" key="3">
    <source>
        <dbReference type="ARBA" id="ARBA00022771"/>
    </source>
</evidence>
<dbReference type="PANTHER" id="PTHR46481">
    <property type="entry name" value="ZINC FINGER BED DOMAIN-CONTAINING PROTEIN 4"/>
    <property type="match status" value="1"/>
</dbReference>